<evidence type="ECO:0000256" key="2">
    <source>
        <dbReference type="ARBA" id="ARBA00022801"/>
    </source>
</evidence>
<evidence type="ECO:0000256" key="4">
    <source>
        <dbReference type="SAM" id="Coils"/>
    </source>
</evidence>
<gene>
    <name evidence="6" type="ORF">ERICV_00302</name>
</gene>
<dbReference type="AlphaFoldDB" id="A0A6C0QLB0"/>
<feature type="coiled-coil region" evidence="4">
    <location>
        <begin position="828"/>
        <end position="855"/>
    </location>
</feature>
<keyword evidence="3" id="KW-0720">Serine protease</keyword>
<keyword evidence="1 6" id="KW-0645">Protease</keyword>
<evidence type="ECO:0000256" key="3">
    <source>
        <dbReference type="ARBA" id="ARBA00022825"/>
    </source>
</evidence>
<protein>
    <submittedName>
        <fullName evidence="6">Type VII secretion-associated serine protease mycosin</fullName>
    </submittedName>
</protein>
<dbReference type="SUPFAM" id="SSF52743">
    <property type="entry name" value="Subtilisin-like"/>
    <property type="match status" value="1"/>
</dbReference>
<reference evidence="6 7" key="1">
    <citation type="journal article" date="2020" name="Int. J. Med. Microbiol.">
        <title>Discovery of Paenibacillus larvae ERIC V: Phenotypic and genomic comparison to genotypes ERIC I-IV reveal different inventories of virulence factors which correlate with epidemiological prevalences of American Foulbrood.</title>
        <authorList>
            <person name="Beims H."/>
            <person name="Bunk B."/>
            <person name="Erler S."/>
            <person name="Mohr K.I."/>
            <person name="Sproer C."/>
            <person name="Pradella S."/>
            <person name="Gunther G."/>
            <person name="Rohde M."/>
            <person name="von der Ohe W."/>
            <person name="Steinert M."/>
        </authorList>
    </citation>
    <scope>NUCLEOTIDE SEQUENCE [LARGE SCALE GENOMIC DNA]</scope>
    <source>
        <strain evidence="6">Eric_V</strain>
    </source>
</reference>
<dbReference type="InterPro" id="IPR036852">
    <property type="entry name" value="Peptidase_S8/S53_dom_sf"/>
</dbReference>
<evidence type="ECO:0000259" key="5">
    <source>
        <dbReference type="Pfam" id="PF00082"/>
    </source>
</evidence>
<organism evidence="6 7">
    <name type="scientific">Paenibacillus larvae subsp. larvae</name>
    <dbReference type="NCBI Taxonomy" id="147375"/>
    <lineage>
        <taxon>Bacteria</taxon>
        <taxon>Bacillati</taxon>
        <taxon>Bacillota</taxon>
        <taxon>Bacilli</taxon>
        <taxon>Bacillales</taxon>
        <taxon>Paenibacillaceae</taxon>
        <taxon>Paenibacillus</taxon>
    </lineage>
</organism>
<dbReference type="CDD" id="cd04847">
    <property type="entry name" value="Peptidases_S8_Subtilisin_like_2"/>
    <property type="match status" value="1"/>
</dbReference>
<keyword evidence="2" id="KW-0378">Hydrolase</keyword>
<dbReference type="EMBL" id="CP019717">
    <property type="protein sequence ID" value="QHZ49514.1"/>
    <property type="molecule type" value="Genomic_DNA"/>
</dbReference>
<name>A0A6C0QLB0_9BACL</name>
<keyword evidence="4" id="KW-0175">Coiled coil</keyword>
<evidence type="ECO:0000313" key="6">
    <source>
        <dbReference type="EMBL" id="QHZ49514.1"/>
    </source>
</evidence>
<dbReference type="InterPro" id="IPR000209">
    <property type="entry name" value="Peptidase_S8/S53_dom"/>
</dbReference>
<accession>A0A6C0QLB0</accession>
<dbReference type="GO" id="GO:0006508">
    <property type="term" value="P:proteolysis"/>
    <property type="evidence" value="ECO:0007669"/>
    <property type="project" value="UniProtKB-KW"/>
</dbReference>
<evidence type="ECO:0000256" key="1">
    <source>
        <dbReference type="ARBA" id="ARBA00022670"/>
    </source>
</evidence>
<dbReference type="InterPro" id="IPR034074">
    <property type="entry name" value="Y4bN_pept_dom"/>
</dbReference>
<feature type="domain" description="Peptidase S8/S53" evidence="5">
    <location>
        <begin position="317"/>
        <end position="650"/>
    </location>
</feature>
<dbReference type="Gene3D" id="3.40.50.200">
    <property type="entry name" value="Peptidase S8/S53 domain"/>
    <property type="match status" value="1"/>
</dbReference>
<proteinExistence type="predicted"/>
<dbReference type="InterPro" id="IPR015500">
    <property type="entry name" value="Peptidase_S8_subtilisin-rel"/>
</dbReference>
<dbReference type="GO" id="GO:0004252">
    <property type="term" value="F:serine-type endopeptidase activity"/>
    <property type="evidence" value="ECO:0007669"/>
    <property type="project" value="InterPro"/>
</dbReference>
<dbReference type="Pfam" id="PF00082">
    <property type="entry name" value="Peptidase_S8"/>
    <property type="match status" value="1"/>
</dbReference>
<dbReference type="PRINTS" id="PR00723">
    <property type="entry name" value="SUBTILISIN"/>
</dbReference>
<dbReference type="Proteomes" id="UP000464330">
    <property type="component" value="Chromosome"/>
</dbReference>
<sequence length="856" mass="97203">MSERNNFSHLPLPLVLAGKPKFRGMGIPNPRTNENRRNRTSHGGYIKRQATQLSKLWNERQEERLREHLPEIKTGIPILLEIDPSNDVSFLKNLGFEVISELENGYVIVSNGDTEFATLIKKTEDFINEVSRNCNTPARVYKFHEEDTRLKKILGKNLMSIWATIKDDEKYEVDVSISCSGNIFTIDQPPEKPHDISDEEYKNSIVFINWKKKYYEAYDRWDELKSEREQQFESFIKSYNGEFTGSFIDGEQTYLEFCDSFSVRVRINGKCLRDLVYNFSPIFEIEYAGKLCIGKSATDIVRDINPELEILPPDDDAPIITVIDSGIQEGHKYIGPAILSDDSRCYVKGTTSVADEVGNGGHGTRVAGAILYPFEIPQSGTYKLPCFIRNARVLDETNGHSIQSRVFPPLTIKAVVKDFAENFTRKTKIFNHSIAEISSCEIEHMSPWAAEIDMQSYEHDVLIIQAAGNVYDTTIKEFYNEGKSYPKYLFDERSRIANPAQSMQALTVGSITYSNYETEDSISIGGENEPSAFSRSGAGIWNSVKPDVVEYGGTWVKNKEGNDVRLTTPSDVCPELLRVSPEGSAFSKDMIGTSFSTPKVSYIAAEIQKLFQNSPALLYRALIAHSARWPISVNEKFANAQEIIRHVGYGLPNVIRATQNDEYRITLVTENTLYLSEGQAHIYKIPIPEELYAIGEDYDIRIDITLSYVAKPRNTRRTISRYLSTWLDWRCSKIGESIDSFAERIFNTGASVDDDGNFNWVIGEQSNYGQAKDFSRSYSTLQKDWAIVKSNQLTDSFCIAVRGHKGWDANEAARYSLVVSFEAINQDIEIYEMIRNLVEVEIDNLEQEIEVENVTE</sequence>
<evidence type="ECO:0000313" key="7">
    <source>
        <dbReference type="Proteomes" id="UP000464330"/>
    </source>
</evidence>
<dbReference type="RefSeq" id="WP_172422778.1">
    <property type="nucleotide sequence ID" value="NZ_CP019717.1"/>
</dbReference>